<evidence type="ECO:0000313" key="4">
    <source>
        <dbReference type="EMBL" id="OLN81895.1"/>
    </source>
</evidence>
<sequence>MTNFLCIVSMLAIWLPANGNVVAVIIFSVVFGFASGSNISLVPVCVGEHCSTENYGRYYSTVYTVVSLGALTGVPIAGAILERSGGAYSGLIIFAGVAYVAGTACFISLVALKKYIS</sequence>
<reference evidence="4 5" key="1">
    <citation type="submission" date="2016-11" db="EMBL/GenBank/DDBJ databases">
        <title>Draft Genome Assembly of Colletotrichum chlorophyti a pathogen of herbaceous plants.</title>
        <authorList>
            <person name="Gan P."/>
            <person name="Narusaka M."/>
            <person name="Tsushima A."/>
            <person name="Narusaka Y."/>
            <person name="Takano Y."/>
            <person name="Shirasu K."/>
        </authorList>
    </citation>
    <scope>NUCLEOTIDE SEQUENCE [LARGE SCALE GENOMIC DNA]</scope>
    <source>
        <strain evidence="4 5">NTL11</strain>
    </source>
</reference>
<feature type="transmembrane region" description="Helical" evidence="2">
    <location>
        <begin position="58"/>
        <end position="81"/>
    </location>
</feature>
<dbReference type="SUPFAM" id="SSF103473">
    <property type="entry name" value="MFS general substrate transporter"/>
    <property type="match status" value="1"/>
</dbReference>
<keyword evidence="2" id="KW-0472">Membrane</keyword>
<dbReference type="OrthoDB" id="410267at2759"/>
<evidence type="ECO:0000313" key="5">
    <source>
        <dbReference type="Proteomes" id="UP000186583"/>
    </source>
</evidence>
<evidence type="ECO:0000256" key="1">
    <source>
        <dbReference type="ARBA" id="ARBA00004141"/>
    </source>
</evidence>
<keyword evidence="2" id="KW-0812">Transmembrane</keyword>
<dbReference type="GO" id="GO:0022857">
    <property type="term" value="F:transmembrane transporter activity"/>
    <property type="evidence" value="ECO:0007669"/>
    <property type="project" value="InterPro"/>
</dbReference>
<evidence type="ECO:0000256" key="3">
    <source>
        <dbReference type="SAM" id="SignalP"/>
    </source>
</evidence>
<protein>
    <submittedName>
        <fullName evidence="4">Riboflavin transporter MCH5-like protein 9</fullName>
    </submittedName>
</protein>
<dbReference type="InterPro" id="IPR036259">
    <property type="entry name" value="MFS_trans_sf"/>
</dbReference>
<organism evidence="4 5">
    <name type="scientific">Colletotrichum chlorophyti</name>
    <dbReference type="NCBI Taxonomy" id="708187"/>
    <lineage>
        <taxon>Eukaryota</taxon>
        <taxon>Fungi</taxon>
        <taxon>Dikarya</taxon>
        <taxon>Ascomycota</taxon>
        <taxon>Pezizomycotina</taxon>
        <taxon>Sordariomycetes</taxon>
        <taxon>Hypocreomycetidae</taxon>
        <taxon>Glomerellales</taxon>
        <taxon>Glomerellaceae</taxon>
        <taxon>Colletotrichum</taxon>
    </lineage>
</organism>
<dbReference type="InterPro" id="IPR011701">
    <property type="entry name" value="MFS"/>
</dbReference>
<dbReference type="EMBL" id="MPGH01000240">
    <property type="protein sequence ID" value="OLN81895.1"/>
    <property type="molecule type" value="Genomic_DNA"/>
</dbReference>
<feature type="transmembrane region" description="Helical" evidence="2">
    <location>
        <begin position="87"/>
        <end position="112"/>
    </location>
</feature>
<evidence type="ECO:0000256" key="2">
    <source>
        <dbReference type="SAM" id="Phobius"/>
    </source>
</evidence>
<name>A0A1Q8RC32_9PEZI</name>
<proteinExistence type="predicted"/>
<keyword evidence="2" id="KW-1133">Transmembrane helix</keyword>
<keyword evidence="5" id="KW-1185">Reference proteome</keyword>
<dbReference type="AlphaFoldDB" id="A0A1Q8RC32"/>
<dbReference type="Pfam" id="PF07690">
    <property type="entry name" value="MFS_1"/>
    <property type="match status" value="1"/>
</dbReference>
<comment type="subcellular location">
    <subcellularLocation>
        <location evidence="1">Membrane</location>
        <topology evidence="1">Multi-pass membrane protein</topology>
    </subcellularLocation>
</comment>
<feature type="chain" id="PRO_5013385239" evidence="3">
    <location>
        <begin position="20"/>
        <end position="117"/>
    </location>
</feature>
<dbReference type="Proteomes" id="UP000186583">
    <property type="component" value="Unassembled WGS sequence"/>
</dbReference>
<dbReference type="Gene3D" id="1.20.1250.20">
    <property type="entry name" value="MFS general substrate transporter like domains"/>
    <property type="match status" value="1"/>
</dbReference>
<accession>A0A1Q8RC32</accession>
<dbReference type="GO" id="GO:0016020">
    <property type="term" value="C:membrane"/>
    <property type="evidence" value="ECO:0007669"/>
    <property type="project" value="UniProtKB-SubCell"/>
</dbReference>
<keyword evidence="3" id="KW-0732">Signal</keyword>
<gene>
    <name evidence="4" type="ORF">CCHL11_07042</name>
</gene>
<comment type="caution">
    <text evidence="4">The sequence shown here is derived from an EMBL/GenBank/DDBJ whole genome shotgun (WGS) entry which is preliminary data.</text>
</comment>
<feature type="signal peptide" evidence="3">
    <location>
        <begin position="1"/>
        <end position="19"/>
    </location>
</feature>